<dbReference type="Gene3D" id="3.10.450.620">
    <property type="entry name" value="JHP933, nucleotidyltransferase-like core domain"/>
    <property type="match status" value="1"/>
</dbReference>
<geneLocation type="plasmid" evidence="1 2">
    <name>unnamed3</name>
</geneLocation>
<dbReference type="Pfam" id="PF08843">
    <property type="entry name" value="AbiEii"/>
    <property type="match status" value="1"/>
</dbReference>
<evidence type="ECO:0000313" key="2">
    <source>
        <dbReference type="Proteomes" id="UP000195331"/>
    </source>
</evidence>
<proteinExistence type="predicted"/>
<dbReference type="AlphaFoldDB" id="A0A1Y0CGR9"/>
<dbReference type="KEGG" id="mdx:BTO20_38375"/>
<sequence>MALWREENPDVFAATIVTAAEQLHVQPLAVEKDYWVCEVLRTIAASHRDEIVFKGGTSLEKLRIIKRFSEDLDLLVLGEFPNVRTAKRAMLTMLETAASTTGGHYTDRKSGGRLGTATQTARLELPLDHSGTANGLAEPTSVLIELGQAGGPNPALDGTVQSLLARQLTGAVDDIWEDLRPFSVSILHPGRTLIEKLLRVNNFVVDPARRNTTHGLPRIGRQFYDIWALLGHDLVTELLADTAMVRDIVASALAVSAHLDNPDHPVPDGGFAASAAFDPAGQFAEDLRREHDSAMDAFFYGDDPPSFDDVLNRVHACAELLDPARH</sequence>
<dbReference type="EMBL" id="CP020812">
    <property type="protein sequence ID" value="ART74473.1"/>
    <property type="molecule type" value="Genomic_DNA"/>
</dbReference>
<accession>A0A1Y0CGR9</accession>
<dbReference type="InterPro" id="IPR014942">
    <property type="entry name" value="AbiEii"/>
</dbReference>
<reference evidence="1 2" key="1">
    <citation type="submission" date="2017-04" db="EMBL/GenBank/DDBJ databases">
        <title>Whole Genome Sequence of 1,4-Dioxane Degrading Bacterium Mycobacterium dioxanotrophicus PH-06.</title>
        <authorList>
            <person name="He Y."/>
        </authorList>
    </citation>
    <scope>NUCLEOTIDE SEQUENCE [LARGE SCALE GENOMIC DNA]</scope>
    <source>
        <strain evidence="1 2">PH-06</strain>
        <plasmid evidence="1 2">unnamed3</plasmid>
    </source>
</reference>
<keyword evidence="1" id="KW-0614">Plasmid</keyword>
<protein>
    <recommendedName>
        <fullName evidence="3">Nucleotidyl transferase AbiEii/AbiGii toxin family protein</fullName>
    </recommendedName>
</protein>
<evidence type="ECO:0000313" key="1">
    <source>
        <dbReference type="EMBL" id="ART74473.1"/>
    </source>
</evidence>
<dbReference type="Proteomes" id="UP000195331">
    <property type="component" value="Plasmid unnamed3"/>
</dbReference>
<dbReference type="RefSeq" id="WP_087083839.1">
    <property type="nucleotide sequence ID" value="NZ_CP020812.1"/>
</dbReference>
<keyword evidence="2" id="KW-1185">Reference proteome</keyword>
<dbReference type="OrthoDB" id="9780929at2"/>
<organism evidence="1 2">
    <name type="scientific">Mycobacterium dioxanotrophicus</name>
    <dbReference type="NCBI Taxonomy" id="482462"/>
    <lineage>
        <taxon>Bacteria</taxon>
        <taxon>Bacillati</taxon>
        <taxon>Actinomycetota</taxon>
        <taxon>Actinomycetes</taxon>
        <taxon>Mycobacteriales</taxon>
        <taxon>Mycobacteriaceae</taxon>
        <taxon>Mycobacterium</taxon>
    </lineage>
</organism>
<evidence type="ECO:0008006" key="3">
    <source>
        <dbReference type="Google" id="ProtNLM"/>
    </source>
</evidence>
<name>A0A1Y0CGR9_9MYCO</name>
<gene>
    <name evidence="1" type="ORF">BTO20_38375</name>
</gene>